<evidence type="ECO:0000313" key="7">
    <source>
        <dbReference type="Proteomes" id="UP000886657"/>
    </source>
</evidence>
<dbReference type="EMBL" id="JADKIO010000005">
    <property type="protein sequence ID" value="MBK9795490.1"/>
    <property type="molecule type" value="Genomic_DNA"/>
</dbReference>
<dbReference type="InterPro" id="IPR036280">
    <property type="entry name" value="Multihaem_cyt_sf"/>
</dbReference>
<keyword evidence="3 4" id="KW-0408">Iron</keyword>
<name>A0A9D7SDQ6_9BACT</name>
<feature type="domain" description="Cytochrome c" evidence="5">
    <location>
        <begin position="962"/>
        <end position="1053"/>
    </location>
</feature>
<evidence type="ECO:0000256" key="2">
    <source>
        <dbReference type="ARBA" id="ARBA00022729"/>
    </source>
</evidence>
<keyword evidence="1 4" id="KW-0479">Metal-binding</keyword>
<dbReference type="GO" id="GO:0009055">
    <property type="term" value="F:electron transfer activity"/>
    <property type="evidence" value="ECO:0007669"/>
    <property type="project" value="InterPro"/>
</dbReference>
<dbReference type="GO" id="GO:0046872">
    <property type="term" value="F:metal ion binding"/>
    <property type="evidence" value="ECO:0007669"/>
    <property type="project" value="UniProtKB-KW"/>
</dbReference>
<keyword evidence="4" id="KW-0349">Heme</keyword>
<protein>
    <submittedName>
        <fullName evidence="6">CxxxxCH/CxxCH domain-containing protein</fullName>
    </submittedName>
</protein>
<gene>
    <name evidence="6" type="ORF">IPP58_03175</name>
</gene>
<reference evidence="6" key="1">
    <citation type="submission" date="2020-10" db="EMBL/GenBank/DDBJ databases">
        <title>Connecting structure to function with the recovery of over 1000 high-quality activated sludge metagenome-assembled genomes encoding full-length rRNA genes using long-read sequencing.</title>
        <authorList>
            <person name="Singleton C.M."/>
            <person name="Petriglieri F."/>
            <person name="Kristensen J.M."/>
            <person name="Kirkegaard R.H."/>
            <person name="Michaelsen T.Y."/>
            <person name="Andersen M.H."/>
            <person name="Karst S.M."/>
            <person name="Dueholm M.S."/>
            <person name="Nielsen P.H."/>
            <person name="Albertsen M."/>
        </authorList>
    </citation>
    <scope>NUCLEOTIDE SEQUENCE</scope>
    <source>
        <strain evidence="6">Skiv_18-Q3-R9-52_MAXAC.067</strain>
    </source>
</reference>
<evidence type="ECO:0000256" key="1">
    <source>
        <dbReference type="ARBA" id="ARBA00022723"/>
    </source>
</evidence>
<dbReference type="GO" id="GO:0016491">
    <property type="term" value="F:oxidoreductase activity"/>
    <property type="evidence" value="ECO:0007669"/>
    <property type="project" value="TreeGrafter"/>
</dbReference>
<evidence type="ECO:0000313" key="6">
    <source>
        <dbReference type="EMBL" id="MBK9795490.1"/>
    </source>
</evidence>
<dbReference type="InterPro" id="IPR009056">
    <property type="entry name" value="Cyt_c-like_dom"/>
</dbReference>
<dbReference type="PANTHER" id="PTHR35038:SF6">
    <property type="entry name" value="SURFACE LOCALIZED DECAHEME CYTOCHROME C LIPOPROTEIN"/>
    <property type="match status" value="1"/>
</dbReference>
<keyword evidence="2" id="KW-0732">Signal</keyword>
<evidence type="ECO:0000259" key="5">
    <source>
        <dbReference type="PROSITE" id="PS51007"/>
    </source>
</evidence>
<dbReference type="GO" id="GO:0020037">
    <property type="term" value="F:heme binding"/>
    <property type="evidence" value="ECO:0007669"/>
    <property type="project" value="InterPro"/>
</dbReference>
<organism evidence="6 7">
    <name type="scientific">Candidatus Geothrix skivensis</name>
    <dbReference type="NCBI Taxonomy" id="2954439"/>
    <lineage>
        <taxon>Bacteria</taxon>
        <taxon>Pseudomonadati</taxon>
        <taxon>Acidobacteriota</taxon>
        <taxon>Holophagae</taxon>
        <taxon>Holophagales</taxon>
        <taxon>Holophagaceae</taxon>
        <taxon>Geothrix</taxon>
    </lineage>
</organism>
<sequence length="1732" mass="174444">MKDQRTTRHARFLAVVLCLVGLVTCSTSRKGGGDLNLVNAQGAHPTGFITSHIGLALTTLDQCKTCHGQDLTGGIAKASCFTAACHHDPVPGWALPGSHGLRAKRAPDSTGAGFASCQICHGTNFAASLKASDGSMNACTTCHGVAAPHPPKPWRTAGSTHVTTDPANAAVCVKCHFPGSPSNPAGHPASPAPAGTQPGCYNATLCHANAGSPHPLGSLWKDPTSAAFHGIEAKQDLKYCQSCHGTPGTTKFDGGTAPTACSTCHPKTTGAGAHSTTWYLAPKVTFPGYVPSHRDAVDPLNANGSCVICHAVTKTGTSALTTAPGCFSATFSNSEHAAVACHANGPGQANHAVPFLTAGHTTVTQATFTAGCASCHAVSGTSPTTAPLCNACHQAASPLAVTNCASCHAKPPTGSAYPNIAGVHAKHEALATVTGVCGSCHQGSDTGSLTHYDAANGRPGRDARRVPPGSVAFLAAFNATSGAATFNSTTQTCSNVSCHGGQITPSWAAGGTINAATDCTKCHQVGTAPGSPQANSASSGFHALHMNSTAGILCTECHGMANGTPGALAHFTTLNTLTMEGAASQTVVFTGGTYNATAKTCTVTCHGEPHASYTWTGNGNVHPAGWISSHPGSALAGVNACKTCHGSNLQGGPFKEPSCNTAACHHNTLPGYVLAGNHGARAKQAQTATGGGLAACQLCHGTTFATGLQASDGTTKACTTCHGVAAPHPAKPWHNVAGSNHATTDASNAPVCVQCHFPGSPSNPAGHPATPAPAGTAPGCFNNTMCHGAEAAPHALGAIWTNATSSAFHGFQAKADLIACQTCHGVPGTPSFAGGTGATTKCTTCHTQGKAHSDVWYNAPVTTFPGYVPSHRNAGNRDVACALCHDGTKGRTAPDPAAPSCFSATANSVACHVNGPGQPNHPVPYLNTTHTAVTPAGFTSNCGVCHAVSGASPATSAPLCNACHQAGSPLTQANCTSCHAKPPAGGTFPDVAGSHGKHNGLANLTGICAACHQGSDAGTLVHYDHANGRAGHNSLRVSPGEVATDPTYNAKTGAATFNSTQFTCSNVSCHGGQITPNWLNGTLASSTEAGCRACHSLGTAQGAPQNNSAYSGLHALHLNSSQNLQCVECHSMTNGTTGALNHFKFLNTPQMEGPAGQTVAFSTTTPAATYTIASQSCGSGGAFSCHGHPHGATYTWTGGGSHAVPYTGTVHTSVNTQTAFNNTCANCHAVSGSSPNSSAPLCITCHQAGSPLTLGNCTSCHSRPPSGSVFPNIAGSHTKHEALAGITGQCSSCHNNADAGTQLHYDHANARPGKDALRVPPGQTAFLAAFNGKTGSATFDPAALTCSNVSCHGGLLTPSWSTGTIAVNTEAGCRACHSLGTAQGVPQNNSAYSGQHAFHLGAGVNAQCIECHNMANGSTGANNHFTSLATTQMEGPASSTVSLPAGGTYTVTNQTCNLTCHGQTHVNFPWAGGANHVVPFRTTTHTAVNQTAFDATCSACHALTGGVSPMTTAPTCVTCHTAGSPLTITSCASCHSKPPTGSAFPNVAGKHAKHNALAELAGACVDCHSGSDTGSTTHYDHGNNRPGLNGLRVAPGEVAFPGTTYNAKTGTAAFNSTSQTCSNVSCHGGQSVAWSATINVNTQCTACHTTSGSTQFNSPSSGRHSKGDHVSAGCVACHNTTRLAPAHFVGLKTSAMDTAAARASLGGTSQLTSYNTTTRGCTTSCHGTDKFW</sequence>
<evidence type="ECO:0000256" key="4">
    <source>
        <dbReference type="PROSITE-ProRule" id="PRU00433"/>
    </source>
</evidence>
<dbReference type="PANTHER" id="PTHR35038">
    <property type="entry name" value="DISSIMILATORY SULFITE REDUCTASE SIRA"/>
    <property type="match status" value="1"/>
</dbReference>
<comment type="caution">
    <text evidence="6">The sequence shown here is derived from an EMBL/GenBank/DDBJ whole genome shotgun (WGS) entry which is preliminary data.</text>
</comment>
<dbReference type="InterPro" id="IPR010176">
    <property type="entry name" value="C4xCH_C2xCH_motif_GEOSU"/>
</dbReference>
<dbReference type="PROSITE" id="PS51007">
    <property type="entry name" value="CYTC"/>
    <property type="match status" value="1"/>
</dbReference>
<proteinExistence type="predicted"/>
<dbReference type="SUPFAM" id="SSF48695">
    <property type="entry name" value="Multiheme cytochromes"/>
    <property type="match status" value="6"/>
</dbReference>
<dbReference type="InterPro" id="IPR051829">
    <property type="entry name" value="Multiheme_Cytochr_ET"/>
</dbReference>
<accession>A0A9D7SDQ6</accession>
<evidence type="ECO:0000256" key="3">
    <source>
        <dbReference type="ARBA" id="ARBA00023004"/>
    </source>
</evidence>
<dbReference type="Proteomes" id="UP000886657">
    <property type="component" value="Unassembled WGS sequence"/>
</dbReference>
<dbReference type="NCBIfam" id="TIGR01904">
    <property type="entry name" value="GSu_C4xC__C2xCH"/>
    <property type="match status" value="3"/>
</dbReference>